<dbReference type="EMBL" id="AYRZ02000004">
    <property type="protein sequence ID" value="PHT82775.1"/>
    <property type="molecule type" value="Genomic_DNA"/>
</dbReference>
<gene>
    <name evidence="1" type="ORF">T459_11218</name>
</gene>
<dbReference type="AlphaFoldDB" id="A0A2G2ZLF4"/>
<dbReference type="Gramene" id="PHT82775">
    <property type="protein sequence ID" value="PHT82775"/>
    <property type="gene ID" value="T459_11218"/>
</dbReference>
<keyword evidence="2" id="KW-1185">Reference proteome</keyword>
<dbReference type="Proteomes" id="UP000222542">
    <property type="component" value="Unassembled WGS sequence"/>
</dbReference>
<comment type="caution">
    <text evidence="1">The sequence shown here is derived from an EMBL/GenBank/DDBJ whole genome shotgun (WGS) entry which is preliminary data.</text>
</comment>
<reference evidence="1 2" key="1">
    <citation type="journal article" date="2014" name="Nat. Genet.">
        <title>Genome sequence of the hot pepper provides insights into the evolution of pungency in Capsicum species.</title>
        <authorList>
            <person name="Kim S."/>
            <person name="Park M."/>
            <person name="Yeom S.I."/>
            <person name="Kim Y.M."/>
            <person name="Lee J.M."/>
            <person name="Lee H.A."/>
            <person name="Seo E."/>
            <person name="Choi J."/>
            <person name="Cheong K."/>
            <person name="Kim K.T."/>
            <person name="Jung K."/>
            <person name="Lee G.W."/>
            <person name="Oh S.K."/>
            <person name="Bae C."/>
            <person name="Kim S.B."/>
            <person name="Lee H.Y."/>
            <person name="Kim S.Y."/>
            <person name="Kim M.S."/>
            <person name="Kang B.C."/>
            <person name="Jo Y.D."/>
            <person name="Yang H.B."/>
            <person name="Jeong H.J."/>
            <person name="Kang W.H."/>
            <person name="Kwon J.K."/>
            <person name="Shin C."/>
            <person name="Lim J.Y."/>
            <person name="Park J.H."/>
            <person name="Huh J.H."/>
            <person name="Kim J.S."/>
            <person name="Kim B.D."/>
            <person name="Cohen O."/>
            <person name="Paran I."/>
            <person name="Suh M.C."/>
            <person name="Lee S.B."/>
            <person name="Kim Y.K."/>
            <person name="Shin Y."/>
            <person name="Noh S.J."/>
            <person name="Park J."/>
            <person name="Seo Y.S."/>
            <person name="Kwon S.Y."/>
            <person name="Kim H.A."/>
            <person name="Park J.M."/>
            <person name="Kim H.J."/>
            <person name="Choi S.B."/>
            <person name="Bosland P.W."/>
            <person name="Reeves G."/>
            <person name="Jo S.H."/>
            <person name="Lee B.W."/>
            <person name="Cho H.T."/>
            <person name="Choi H.S."/>
            <person name="Lee M.S."/>
            <person name="Yu Y."/>
            <person name="Do Choi Y."/>
            <person name="Park B.S."/>
            <person name="van Deynze A."/>
            <person name="Ashrafi H."/>
            <person name="Hill T."/>
            <person name="Kim W.T."/>
            <person name="Pai H.S."/>
            <person name="Ahn H.K."/>
            <person name="Yeam I."/>
            <person name="Giovannoni J.J."/>
            <person name="Rose J.K."/>
            <person name="Sorensen I."/>
            <person name="Lee S.J."/>
            <person name="Kim R.W."/>
            <person name="Choi I.Y."/>
            <person name="Choi B.S."/>
            <person name="Lim J.S."/>
            <person name="Lee Y.H."/>
            <person name="Choi D."/>
        </authorList>
    </citation>
    <scope>NUCLEOTIDE SEQUENCE [LARGE SCALE GENOMIC DNA]</scope>
    <source>
        <strain evidence="2">cv. CM334</strain>
    </source>
</reference>
<protein>
    <recommendedName>
        <fullName evidence="3">GAG-pre-integrase domain-containing protein</fullName>
    </recommendedName>
</protein>
<organism evidence="1 2">
    <name type="scientific">Capsicum annuum</name>
    <name type="common">Capsicum pepper</name>
    <dbReference type="NCBI Taxonomy" id="4072"/>
    <lineage>
        <taxon>Eukaryota</taxon>
        <taxon>Viridiplantae</taxon>
        <taxon>Streptophyta</taxon>
        <taxon>Embryophyta</taxon>
        <taxon>Tracheophyta</taxon>
        <taxon>Spermatophyta</taxon>
        <taxon>Magnoliopsida</taxon>
        <taxon>eudicotyledons</taxon>
        <taxon>Gunneridae</taxon>
        <taxon>Pentapetalae</taxon>
        <taxon>asterids</taxon>
        <taxon>lamiids</taxon>
        <taxon>Solanales</taxon>
        <taxon>Solanaceae</taxon>
        <taxon>Solanoideae</taxon>
        <taxon>Capsiceae</taxon>
        <taxon>Capsicum</taxon>
    </lineage>
</organism>
<accession>A0A2G2ZLF4</accession>
<sequence length="119" mass="13011">MGNGNTIPISHTGNTDLSASNSSIQLSNIFCSPSIANNLISVSQFCRDNKTSIEFFPFSYLVKDLSTGASLVQGQSRGHLYEWLAGNASSSQPQCNVVVSLDLWHRRLGHPSRHTLDIF</sequence>
<name>A0A2G2ZLF4_CAPAN</name>
<dbReference type="OMA" id="ISMSLYN"/>
<evidence type="ECO:0008006" key="3">
    <source>
        <dbReference type="Google" id="ProtNLM"/>
    </source>
</evidence>
<evidence type="ECO:0000313" key="2">
    <source>
        <dbReference type="Proteomes" id="UP000222542"/>
    </source>
</evidence>
<reference evidence="1 2" key="2">
    <citation type="journal article" date="2017" name="Genome Biol.">
        <title>New reference genome sequences of hot pepper reveal the massive evolution of plant disease-resistance genes by retroduplication.</title>
        <authorList>
            <person name="Kim S."/>
            <person name="Park J."/>
            <person name="Yeom S.I."/>
            <person name="Kim Y.M."/>
            <person name="Seo E."/>
            <person name="Kim K.T."/>
            <person name="Kim M.S."/>
            <person name="Lee J.M."/>
            <person name="Cheong K."/>
            <person name="Shin H.S."/>
            <person name="Kim S.B."/>
            <person name="Han K."/>
            <person name="Lee J."/>
            <person name="Park M."/>
            <person name="Lee H.A."/>
            <person name="Lee H.Y."/>
            <person name="Lee Y."/>
            <person name="Oh S."/>
            <person name="Lee J.H."/>
            <person name="Choi E."/>
            <person name="Choi E."/>
            <person name="Lee S.E."/>
            <person name="Jeon J."/>
            <person name="Kim H."/>
            <person name="Choi G."/>
            <person name="Song H."/>
            <person name="Lee J."/>
            <person name="Lee S.C."/>
            <person name="Kwon J.K."/>
            <person name="Lee H.Y."/>
            <person name="Koo N."/>
            <person name="Hong Y."/>
            <person name="Kim R.W."/>
            <person name="Kang W.H."/>
            <person name="Huh J.H."/>
            <person name="Kang B.C."/>
            <person name="Yang T.J."/>
            <person name="Lee Y.H."/>
            <person name="Bennetzen J.L."/>
            <person name="Choi D."/>
        </authorList>
    </citation>
    <scope>NUCLEOTIDE SEQUENCE [LARGE SCALE GENOMIC DNA]</scope>
    <source>
        <strain evidence="2">cv. CM334</strain>
    </source>
</reference>
<proteinExistence type="predicted"/>
<evidence type="ECO:0000313" key="1">
    <source>
        <dbReference type="EMBL" id="PHT82775.1"/>
    </source>
</evidence>